<dbReference type="GO" id="GO:0016020">
    <property type="term" value="C:membrane"/>
    <property type="evidence" value="ECO:0007669"/>
    <property type="project" value="UniProtKB-SubCell"/>
</dbReference>
<dbReference type="PANTHER" id="PTHR33048">
    <property type="entry name" value="PTH11-LIKE INTEGRAL MEMBRANE PROTEIN (AFU_ORTHOLOGUE AFUA_5G11245)"/>
    <property type="match status" value="1"/>
</dbReference>
<evidence type="ECO:0000256" key="3">
    <source>
        <dbReference type="ARBA" id="ARBA00022989"/>
    </source>
</evidence>
<keyword evidence="2 7" id="KW-0812">Transmembrane</keyword>
<sequence>MTHLQGNQIGLVVAYILLNLVSVAVTGLRFYAVSIARRRDAVHGIFIDTLIDEGTVHGGIGLRLDQVSESQRAIALKTFFISQFFWPISVTSYRLAILHIHVQMFPSTAFCRVSLLCAMVVVFFFVASVATAASICWPARFTWDKTIHGVCANQDAAGLAAVSLNTVLDVLVVLLPLPWAWCPEMTAQEKIHVTVSFALVVSIFGVDLSRVIKLLNCRVDHDFTLCVLEELILTGSEMAIGIVIACLPTLGPIFCREYWSADPPSYELESGRRRSSSNIKPGLRQHQHPLRGSSTIYNSNNNHFPIMTSHPSRPADRHGHGHRHGQRHHHHHR</sequence>
<keyword evidence="10" id="KW-1185">Reference proteome</keyword>
<feature type="transmembrane region" description="Helical" evidence="7">
    <location>
        <begin position="73"/>
        <end position="93"/>
    </location>
</feature>
<name>A0A0F4YPN3_RASE3</name>
<feature type="domain" description="Rhodopsin" evidence="8">
    <location>
        <begin position="55"/>
        <end position="254"/>
    </location>
</feature>
<dbReference type="AlphaFoldDB" id="A0A0F4YPN3"/>
<dbReference type="InterPro" id="IPR049326">
    <property type="entry name" value="Rhodopsin_dom_fungi"/>
</dbReference>
<gene>
    <name evidence="9" type="ORF">T310_5948</name>
</gene>
<dbReference type="PANTHER" id="PTHR33048:SF57">
    <property type="entry name" value="INTEGRAL MEMBRANE PROTEIN-RELATED"/>
    <property type="match status" value="1"/>
</dbReference>
<evidence type="ECO:0000313" key="9">
    <source>
        <dbReference type="EMBL" id="KKA20070.1"/>
    </source>
</evidence>
<dbReference type="OrthoDB" id="3529975at2759"/>
<evidence type="ECO:0000256" key="7">
    <source>
        <dbReference type="SAM" id="Phobius"/>
    </source>
</evidence>
<dbReference type="RefSeq" id="XP_013326682.1">
    <property type="nucleotide sequence ID" value="XM_013471228.1"/>
</dbReference>
<keyword evidence="3 7" id="KW-1133">Transmembrane helix</keyword>
<feature type="compositionally biased region" description="Polar residues" evidence="6">
    <location>
        <begin position="292"/>
        <end position="303"/>
    </location>
</feature>
<reference evidence="9 10" key="1">
    <citation type="submission" date="2015-04" db="EMBL/GenBank/DDBJ databases">
        <authorList>
            <person name="Heijne W.H."/>
            <person name="Fedorova N.D."/>
            <person name="Nierman W.C."/>
            <person name="Vollebregt A.W."/>
            <person name="Zhao Z."/>
            <person name="Wu L."/>
            <person name="Kumar M."/>
            <person name="Stam H."/>
            <person name="van den Berg M.A."/>
            <person name="Pel H.J."/>
        </authorList>
    </citation>
    <scope>NUCLEOTIDE SEQUENCE [LARGE SCALE GENOMIC DNA]</scope>
    <source>
        <strain evidence="9 10">CBS 393.64</strain>
    </source>
</reference>
<evidence type="ECO:0000313" key="10">
    <source>
        <dbReference type="Proteomes" id="UP000053958"/>
    </source>
</evidence>
<feature type="region of interest" description="Disordered" evidence="6">
    <location>
        <begin position="264"/>
        <end position="333"/>
    </location>
</feature>
<dbReference type="GeneID" id="25318268"/>
<feature type="non-terminal residue" evidence="9">
    <location>
        <position position="333"/>
    </location>
</feature>
<feature type="compositionally biased region" description="Basic residues" evidence="6">
    <location>
        <begin position="319"/>
        <end position="333"/>
    </location>
</feature>
<dbReference type="EMBL" id="LASV01000294">
    <property type="protein sequence ID" value="KKA20070.1"/>
    <property type="molecule type" value="Genomic_DNA"/>
</dbReference>
<evidence type="ECO:0000256" key="2">
    <source>
        <dbReference type="ARBA" id="ARBA00022692"/>
    </source>
</evidence>
<comment type="subcellular location">
    <subcellularLocation>
        <location evidence="1">Membrane</location>
        <topology evidence="1">Multi-pass membrane protein</topology>
    </subcellularLocation>
</comment>
<dbReference type="Proteomes" id="UP000053958">
    <property type="component" value="Unassembled WGS sequence"/>
</dbReference>
<feature type="transmembrane region" description="Helical" evidence="7">
    <location>
        <begin position="12"/>
        <end position="32"/>
    </location>
</feature>
<dbReference type="InterPro" id="IPR052337">
    <property type="entry name" value="SAT4-like"/>
</dbReference>
<evidence type="ECO:0000256" key="4">
    <source>
        <dbReference type="ARBA" id="ARBA00023136"/>
    </source>
</evidence>
<comment type="caution">
    <text evidence="9">The sequence shown here is derived from an EMBL/GenBank/DDBJ whole genome shotgun (WGS) entry which is preliminary data.</text>
</comment>
<keyword evidence="4 7" id="KW-0472">Membrane</keyword>
<evidence type="ECO:0000259" key="8">
    <source>
        <dbReference type="Pfam" id="PF20684"/>
    </source>
</evidence>
<feature type="transmembrane region" description="Helical" evidence="7">
    <location>
        <begin position="191"/>
        <end position="208"/>
    </location>
</feature>
<feature type="transmembrane region" description="Helical" evidence="7">
    <location>
        <begin position="113"/>
        <end position="137"/>
    </location>
</feature>
<protein>
    <recommendedName>
        <fullName evidence="8">Rhodopsin domain-containing protein</fullName>
    </recommendedName>
</protein>
<dbReference type="Pfam" id="PF20684">
    <property type="entry name" value="Fung_rhodopsin"/>
    <property type="match status" value="1"/>
</dbReference>
<feature type="transmembrane region" description="Helical" evidence="7">
    <location>
        <begin position="158"/>
        <end position="179"/>
    </location>
</feature>
<evidence type="ECO:0000256" key="1">
    <source>
        <dbReference type="ARBA" id="ARBA00004141"/>
    </source>
</evidence>
<accession>A0A0F4YPN3</accession>
<organism evidence="9 10">
    <name type="scientific">Rasamsonia emersonii (strain ATCC 16479 / CBS 393.64 / IMI 116815)</name>
    <dbReference type="NCBI Taxonomy" id="1408163"/>
    <lineage>
        <taxon>Eukaryota</taxon>
        <taxon>Fungi</taxon>
        <taxon>Dikarya</taxon>
        <taxon>Ascomycota</taxon>
        <taxon>Pezizomycotina</taxon>
        <taxon>Eurotiomycetes</taxon>
        <taxon>Eurotiomycetidae</taxon>
        <taxon>Eurotiales</taxon>
        <taxon>Trichocomaceae</taxon>
        <taxon>Rasamsonia</taxon>
    </lineage>
</organism>
<evidence type="ECO:0000256" key="6">
    <source>
        <dbReference type="SAM" id="MobiDB-lite"/>
    </source>
</evidence>
<evidence type="ECO:0000256" key="5">
    <source>
        <dbReference type="ARBA" id="ARBA00038359"/>
    </source>
</evidence>
<comment type="similarity">
    <text evidence="5">Belongs to the SAT4 family.</text>
</comment>
<proteinExistence type="inferred from homology"/>